<dbReference type="Gene3D" id="3.40.1610.10">
    <property type="entry name" value="CV3147-like domain"/>
    <property type="match status" value="1"/>
</dbReference>
<name>A0A0L8JG36_STRVR</name>
<dbReference type="Proteomes" id="UP000037023">
    <property type="component" value="Unassembled WGS sequence"/>
</dbReference>
<dbReference type="InterPro" id="IPR048350">
    <property type="entry name" value="S-Me-THD-like_C"/>
</dbReference>
<dbReference type="AlphaFoldDB" id="A0A0L8JG36"/>
<evidence type="ECO:0000313" key="2">
    <source>
        <dbReference type="EMBL" id="KOG12600.1"/>
    </source>
</evidence>
<organism evidence="2 3">
    <name type="scientific">Streptomyces viridochromogenes</name>
    <dbReference type="NCBI Taxonomy" id="1938"/>
    <lineage>
        <taxon>Bacteria</taxon>
        <taxon>Bacillati</taxon>
        <taxon>Actinomycetota</taxon>
        <taxon>Actinomycetes</taxon>
        <taxon>Kitasatosporales</taxon>
        <taxon>Streptomycetaceae</taxon>
        <taxon>Streptomyces</taxon>
    </lineage>
</organism>
<accession>A0A0L8JG36</accession>
<dbReference type="PATRIC" id="fig|1938.6.peg.6745"/>
<dbReference type="SUPFAM" id="SSF160991">
    <property type="entry name" value="CV3147-like"/>
    <property type="match status" value="1"/>
</dbReference>
<gene>
    <name evidence="2" type="ORF">ADK34_31460</name>
</gene>
<sequence>MAPAPLALATCDGDVITIESAGSRVEELVRPLVLAVGGWAVAAAYPMDGTALAGCLVPSTVSRALAAGSATERERFAPWRPKRLCRGRITAVEQAPDTMHDEGSGAARGFLDAAALPSRPTSVVISEAEGLRRRFRLEAHNEVLLALGDGAVVAAAPDQILILSAADGSVVDVERAVPGAEVEVVVIEAAPPWHTRDGRALARMGVPALMERNGGGPW</sequence>
<dbReference type="Pfam" id="PF20906">
    <property type="entry name" value="S-Me-THD_C"/>
    <property type="match status" value="1"/>
</dbReference>
<dbReference type="Gene3D" id="2.40.390.10">
    <property type="entry name" value="CV3147-like"/>
    <property type="match status" value="1"/>
</dbReference>
<reference evidence="2 3" key="1">
    <citation type="submission" date="2015-06" db="EMBL/GenBank/DDBJ databases">
        <authorList>
            <person name="Hoefler B.C."/>
            <person name="Straight P.D."/>
        </authorList>
    </citation>
    <scope>NUCLEOTIDE SEQUENCE [LARGE SCALE GENOMIC DNA]</scope>
    <source>
        <strain evidence="2 3">NRRL 3427</strain>
    </source>
</reference>
<proteinExistence type="predicted"/>
<protein>
    <recommendedName>
        <fullName evidence="1">S-Me-THD-like C-terminal domain-containing protein</fullName>
    </recommendedName>
</protein>
<dbReference type="InterPro" id="IPR027479">
    <property type="entry name" value="S-Me-THD_N_sf"/>
</dbReference>
<dbReference type="InterPro" id="IPR024071">
    <property type="entry name" value="S-Me-THD_C_sf"/>
</dbReference>
<comment type="caution">
    <text evidence="2">The sequence shown here is derived from an EMBL/GenBank/DDBJ whole genome shotgun (WGS) entry which is preliminary data.</text>
</comment>
<dbReference type="EMBL" id="LGUP01000380">
    <property type="protein sequence ID" value="KOG12600.1"/>
    <property type="molecule type" value="Genomic_DNA"/>
</dbReference>
<evidence type="ECO:0000259" key="1">
    <source>
        <dbReference type="Pfam" id="PF20906"/>
    </source>
</evidence>
<evidence type="ECO:0000313" key="3">
    <source>
        <dbReference type="Proteomes" id="UP000037023"/>
    </source>
</evidence>
<feature type="domain" description="S-Me-THD-like C-terminal" evidence="1">
    <location>
        <begin position="24"/>
        <end position="201"/>
    </location>
</feature>